<dbReference type="AlphaFoldDB" id="A0A5B7HT76"/>
<organism evidence="2 3">
    <name type="scientific">Portunus trituberculatus</name>
    <name type="common">Swimming crab</name>
    <name type="synonym">Neptunus trituberculatus</name>
    <dbReference type="NCBI Taxonomy" id="210409"/>
    <lineage>
        <taxon>Eukaryota</taxon>
        <taxon>Metazoa</taxon>
        <taxon>Ecdysozoa</taxon>
        <taxon>Arthropoda</taxon>
        <taxon>Crustacea</taxon>
        <taxon>Multicrustacea</taxon>
        <taxon>Malacostraca</taxon>
        <taxon>Eumalacostraca</taxon>
        <taxon>Eucarida</taxon>
        <taxon>Decapoda</taxon>
        <taxon>Pleocyemata</taxon>
        <taxon>Brachyura</taxon>
        <taxon>Eubrachyura</taxon>
        <taxon>Portunoidea</taxon>
        <taxon>Portunidae</taxon>
        <taxon>Portuninae</taxon>
        <taxon>Portunus</taxon>
    </lineage>
</organism>
<evidence type="ECO:0000313" key="3">
    <source>
        <dbReference type="Proteomes" id="UP000324222"/>
    </source>
</evidence>
<proteinExistence type="predicted"/>
<accession>A0A5B7HT76</accession>
<feature type="compositionally biased region" description="Basic and acidic residues" evidence="1">
    <location>
        <begin position="1"/>
        <end position="12"/>
    </location>
</feature>
<comment type="caution">
    <text evidence="2">The sequence shown here is derived from an EMBL/GenBank/DDBJ whole genome shotgun (WGS) entry which is preliminary data.</text>
</comment>
<evidence type="ECO:0000313" key="2">
    <source>
        <dbReference type="EMBL" id="MPC72457.1"/>
    </source>
</evidence>
<sequence>MRKPDLHSDRGQDSNSCAWRPLRPQSTHDSTVPWRPIHFSHTFDVPRSRSSHPVASLII</sequence>
<dbReference type="Proteomes" id="UP000324222">
    <property type="component" value="Unassembled WGS sequence"/>
</dbReference>
<protein>
    <submittedName>
        <fullName evidence="2">Uncharacterized protein</fullName>
    </submittedName>
</protein>
<dbReference type="EMBL" id="VSRR010034768">
    <property type="protein sequence ID" value="MPC72457.1"/>
    <property type="molecule type" value="Genomic_DNA"/>
</dbReference>
<keyword evidence="3" id="KW-1185">Reference proteome</keyword>
<gene>
    <name evidence="2" type="ORF">E2C01_066763</name>
</gene>
<reference evidence="2 3" key="1">
    <citation type="submission" date="2019-05" db="EMBL/GenBank/DDBJ databases">
        <title>Another draft genome of Portunus trituberculatus and its Hox gene families provides insights of decapod evolution.</title>
        <authorList>
            <person name="Jeong J.-H."/>
            <person name="Song I."/>
            <person name="Kim S."/>
            <person name="Choi T."/>
            <person name="Kim D."/>
            <person name="Ryu S."/>
            <person name="Kim W."/>
        </authorList>
    </citation>
    <scope>NUCLEOTIDE SEQUENCE [LARGE SCALE GENOMIC DNA]</scope>
    <source>
        <tissue evidence="2">Muscle</tissue>
    </source>
</reference>
<evidence type="ECO:0000256" key="1">
    <source>
        <dbReference type="SAM" id="MobiDB-lite"/>
    </source>
</evidence>
<name>A0A5B7HT76_PORTR</name>
<feature type="region of interest" description="Disordered" evidence="1">
    <location>
        <begin position="1"/>
        <end position="33"/>
    </location>
</feature>